<organism evidence="2 3">
    <name type="scientific">Blumeria hordei</name>
    <name type="common">Barley powdery mildew</name>
    <name type="synonym">Blumeria graminis f. sp. hordei</name>
    <dbReference type="NCBI Taxonomy" id="2867405"/>
    <lineage>
        <taxon>Eukaryota</taxon>
        <taxon>Fungi</taxon>
        <taxon>Dikarya</taxon>
        <taxon>Ascomycota</taxon>
        <taxon>Pezizomycotina</taxon>
        <taxon>Leotiomycetes</taxon>
        <taxon>Erysiphales</taxon>
        <taxon>Erysiphaceae</taxon>
        <taxon>Blumeria</taxon>
    </lineage>
</organism>
<feature type="signal peptide" evidence="1">
    <location>
        <begin position="1"/>
        <end position="20"/>
    </location>
</feature>
<protein>
    <submittedName>
        <fullName evidence="2">Uncharacterized protein</fullName>
    </submittedName>
</protein>
<dbReference type="AlphaFoldDB" id="A0A383UVP7"/>
<name>A0A383UVP7_BLUHO</name>
<evidence type="ECO:0000313" key="3">
    <source>
        <dbReference type="Proteomes" id="UP000275772"/>
    </source>
</evidence>
<accession>A0A383UVP7</accession>
<evidence type="ECO:0000256" key="1">
    <source>
        <dbReference type="SAM" id="SignalP"/>
    </source>
</evidence>
<proteinExistence type="predicted"/>
<sequence>MRTHLSELAVIISFYVYTMAATNRPRSFVCERKYFSADVVSKSLENACVALTYSDVSCRFTAALDGSKLFGIQDAALFSVPTTVCYGHQYSGGNLLHRITSENRVNSRIVIDSMCNLVGLVYRSKRSYHRCEETFDSHDGLTVKSENESEISTKNFAYRCNGKIFLYQDIFSSYEYLKDKLSLSAEKKAKVNIIRINSHQFGDNEIYLWSIYGDGDFLVKRAGPYRIAVNKAKDIVGLAYRKNNHWLRCTEMQSVDPKPPKVIDGTKNSIGETLFANISPFKCGNKLFSAITLNSHMQAACRVIQEDANKAINEEFSFPMPDLAEKNEGRNTGFWPIRQLEMGDDRKANSPIHSIIEGSGRVGKGIKRRNIFIKLNSACDFLGVYARVGDEFLECQKL</sequence>
<gene>
    <name evidence="2" type="ORF">BLGHR1_15197</name>
</gene>
<evidence type="ECO:0000313" key="2">
    <source>
        <dbReference type="EMBL" id="SZF04401.1"/>
    </source>
</evidence>
<dbReference type="VEuPathDB" id="FungiDB:BLGHR1_15197"/>
<dbReference type="Proteomes" id="UP000275772">
    <property type="component" value="Unassembled WGS sequence"/>
</dbReference>
<feature type="chain" id="PRO_5017021268" evidence="1">
    <location>
        <begin position="21"/>
        <end position="398"/>
    </location>
</feature>
<keyword evidence="1" id="KW-0732">Signal</keyword>
<dbReference type="EMBL" id="UNSH01000065">
    <property type="protein sequence ID" value="SZF04401.1"/>
    <property type="molecule type" value="Genomic_DNA"/>
</dbReference>
<reference evidence="2 3" key="1">
    <citation type="submission" date="2017-11" db="EMBL/GenBank/DDBJ databases">
        <authorList>
            <person name="Kracher B."/>
        </authorList>
    </citation>
    <scope>NUCLEOTIDE SEQUENCE [LARGE SCALE GENOMIC DNA]</scope>
    <source>
        <strain evidence="2 3">RACE1</strain>
    </source>
</reference>